<reference evidence="2 3" key="1">
    <citation type="submission" date="2021-03" db="EMBL/GenBank/DDBJ databases">
        <title>Antimicrobial resistance genes in bacteria isolated from Japanese honey, and their potential for conferring macrolide and lincosamide resistance in the American foulbrood pathogen Paenibacillus larvae.</title>
        <authorList>
            <person name="Okamoto M."/>
            <person name="Kumagai M."/>
            <person name="Kanamori H."/>
            <person name="Takamatsu D."/>
        </authorList>
    </citation>
    <scope>NUCLEOTIDE SEQUENCE [LARGE SCALE GENOMIC DNA]</scope>
    <source>
        <strain evidence="2 3">J21TS3</strain>
    </source>
</reference>
<keyword evidence="3" id="KW-1185">Reference proteome</keyword>
<sequence length="215" mass="24822">MGEGVGYMEKNTPFIAVEGPIGAGKTTLAAMLGEHFALPVVKEIVEENPFIDKFYQNMDDWSFQLEMFFLCNRYKQLKETVQEYVMSGKPVVSDYHIFKNLIFSQRTLTGAERDKYEQIYHILTDDLPKPNIMIYIKASLETLLHRIAKRGRPFEQDMDPGYLQQLIEDYEAAMSSLADREPSTIIMTIDANRVDFVQNKNQFEEIASQLKENLS</sequence>
<dbReference type="InterPro" id="IPR031314">
    <property type="entry name" value="DNK_dom"/>
</dbReference>
<dbReference type="SUPFAM" id="SSF52540">
    <property type="entry name" value="P-loop containing nucleoside triphosphate hydrolases"/>
    <property type="match status" value="1"/>
</dbReference>
<dbReference type="Proteomes" id="UP000680638">
    <property type="component" value="Unassembled WGS sequence"/>
</dbReference>
<evidence type="ECO:0000259" key="1">
    <source>
        <dbReference type="Pfam" id="PF01712"/>
    </source>
</evidence>
<dbReference type="InterPro" id="IPR027417">
    <property type="entry name" value="P-loop_NTPase"/>
</dbReference>
<dbReference type="Pfam" id="PF01712">
    <property type="entry name" value="dNK"/>
    <property type="match status" value="1"/>
</dbReference>
<feature type="domain" description="Deoxynucleoside kinase" evidence="1">
    <location>
        <begin position="15"/>
        <end position="212"/>
    </location>
</feature>
<dbReference type="EMBL" id="BORW01000019">
    <property type="protein sequence ID" value="GIO68577.1"/>
    <property type="molecule type" value="Genomic_DNA"/>
</dbReference>
<dbReference type="PANTHER" id="PTHR10513">
    <property type="entry name" value="DEOXYNUCLEOSIDE KINASE"/>
    <property type="match status" value="1"/>
</dbReference>
<protein>
    <submittedName>
        <fullName evidence="2">Deoxyguanosine kinase</fullName>
    </submittedName>
</protein>
<keyword evidence="2" id="KW-0418">Kinase</keyword>
<keyword evidence="2" id="KW-0808">Transferase</keyword>
<dbReference type="PIRSF" id="PIRSF000705">
    <property type="entry name" value="DNK"/>
    <property type="match status" value="1"/>
</dbReference>
<evidence type="ECO:0000313" key="3">
    <source>
        <dbReference type="Proteomes" id="UP000680638"/>
    </source>
</evidence>
<proteinExistence type="predicted"/>
<accession>A0ABQ4LZ75</accession>
<dbReference type="Gene3D" id="3.40.50.300">
    <property type="entry name" value="P-loop containing nucleotide triphosphate hydrolases"/>
    <property type="match status" value="1"/>
</dbReference>
<dbReference type="GO" id="GO:0016301">
    <property type="term" value="F:kinase activity"/>
    <property type="evidence" value="ECO:0007669"/>
    <property type="project" value="UniProtKB-KW"/>
</dbReference>
<organism evidence="2 3">
    <name type="scientific">Paenibacillus cookii</name>
    <dbReference type="NCBI Taxonomy" id="157839"/>
    <lineage>
        <taxon>Bacteria</taxon>
        <taxon>Bacillati</taxon>
        <taxon>Bacillota</taxon>
        <taxon>Bacilli</taxon>
        <taxon>Bacillales</taxon>
        <taxon>Paenibacillaceae</taxon>
        <taxon>Paenibacillus</taxon>
    </lineage>
</organism>
<dbReference type="InterPro" id="IPR050566">
    <property type="entry name" value="Deoxyribonucleoside_kinase"/>
</dbReference>
<dbReference type="InterPro" id="IPR002624">
    <property type="entry name" value="DCK/DGK"/>
</dbReference>
<gene>
    <name evidence="2" type="primary">dgk</name>
    <name evidence="2" type="ORF">J21TS3_33980</name>
</gene>
<dbReference type="CDD" id="cd01673">
    <property type="entry name" value="dNK"/>
    <property type="match status" value="1"/>
</dbReference>
<name>A0ABQ4LZ75_9BACL</name>
<evidence type="ECO:0000313" key="2">
    <source>
        <dbReference type="EMBL" id="GIO68577.1"/>
    </source>
</evidence>
<dbReference type="PANTHER" id="PTHR10513:SF46">
    <property type="entry name" value="DEOXYGUANOSINE KINASE"/>
    <property type="match status" value="1"/>
</dbReference>
<comment type="caution">
    <text evidence="2">The sequence shown here is derived from an EMBL/GenBank/DDBJ whole genome shotgun (WGS) entry which is preliminary data.</text>
</comment>